<evidence type="ECO:0000313" key="2">
    <source>
        <dbReference type="Proteomes" id="UP000706039"/>
    </source>
</evidence>
<sequence>MTDDLFAAQGFCAVPLFDPETVRAARDDIAEQVDRVARALYMPFEHSLPDVPVGDRLDRIAAAERSHASLLRVAICTDAHRGPRLTALAESPALLETASRLAGGPIAGSIRRVRASIAAFPEHRHDWHSDVAIDDGTNCGRVRVTAWMPLGDAGPEDGGLELVPGRRSAPFEHRRGDGFAIPEETLAGLPRVRPVCPAGTVLFLDRFTPHRTLPVAGAARFALVIWFKAG</sequence>
<dbReference type="SUPFAM" id="SSF51197">
    <property type="entry name" value="Clavaminate synthase-like"/>
    <property type="match status" value="1"/>
</dbReference>
<proteinExistence type="predicted"/>
<dbReference type="Gene3D" id="2.60.120.620">
    <property type="entry name" value="q2cbj1_9rhob like domain"/>
    <property type="match status" value="1"/>
</dbReference>
<keyword evidence="1" id="KW-0223">Dioxygenase</keyword>
<dbReference type="EMBL" id="JAINVV010000007">
    <property type="protein sequence ID" value="MBY8823630.1"/>
    <property type="molecule type" value="Genomic_DNA"/>
</dbReference>
<dbReference type="Pfam" id="PF05721">
    <property type="entry name" value="PhyH"/>
    <property type="match status" value="1"/>
</dbReference>
<protein>
    <submittedName>
        <fullName evidence="1">Phytanoyl-CoA dioxygenase family protein</fullName>
    </submittedName>
</protein>
<dbReference type="GO" id="GO:0051213">
    <property type="term" value="F:dioxygenase activity"/>
    <property type="evidence" value="ECO:0007669"/>
    <property type="project" value="UniProtKB-KW"/>
</dbReference>
<name>A0ABS7PQL9_9SPHN</name>
<dbReference type="Proteomes" id="UP000706039">
    <property type="component" value="Unassembled WGS sequence"/>
</dbReference>
<reference evidence="1 2" key="1">
    <citation type="submission" date="2021-08" db="EMBL/GenBank/DDBJ databases">
        <authorList>
            <person name="Tuo L."/>
        </authorList>
    </citation>
    <scope>NUCLEOTIDE SEQUENCE [LARGE SCALE GENOMIC DNA]</scope>
    <source>
        <strain evidence="1 2">JCM 31229</strain>
    </source>
</reference>
<comment type="caution">
    <text evidence="1">The sequence shown here is derived from an EMBL/GenBank/DDBJ whole genome shotgun (WGS) entry which is preliminary data.</text>
</comment>
<keyword evidence="1" id="KW-0560">Oxidoreductase</keyword>
<gene>
    <name evidence="1" type="ORF">K7G82_15100</name>
</gene>
<dbReference type="RefSeq" id="WP_222990747.1">
    <property type="nucleotide sequence ID" value="NZ_JAINVV010000007.1"/>
</dbReference>
<keyword evidence="2" id="KW-1185">Reference proteome</keyword>
<accession>A0ABS7PQL9</accession>
<dbReference type="InterPro" id="IPR008775">
    <property type="entry name" value="Phytyl_CoA_dOase-like"/>
</dbReference>
<evidence type="ECO:0000313" key="1">
    <source>
        <dbReference type="EMBL" id="MBY8823630.1"/>
    </source>
</evidence>
<organism evidence="1 2">
    <name type="scientific">Sphingomonas colocasiae</name>
    <dbReference type="NCBI Taxonomy" id="1848973"/>
    <lineage>
        <taxon>Bacteria</taxon>
        <taxon>Pseudomonadati</taxon>
        <taxon>Pseudomonadota</taxon>
        <taxon>Alphaproteobacteria</taxon>
        <taxon>Sphingomonadales</taxon>
        <taxon>Sphingomonadaceae</taxon>
        <taxon>Sphingomonas</taxon>
    </lineage>
</organism>